<dbReference type="RefSeq" id="WP_004589770.1">
    <property type="nucleotide sequence ID" value="NZ_APMM01000002.1"/>
</dbReference>
<sequence>MGLILITFLAGCTQTGEKAGGNIKEVKLGLLVDLSGSLATYGQNEKHACEIAEEKVNEYFKEHNIPYKVKLYVEDTKADPKICLDKVQALHAIGVNAFIGPMSSSEVKNVKSYSLSNKVIFVSQSSTADPKILGFMSPEEKKYIFRFVPTDSFQGKAIGDLAKELNLKNVIILYRKDAWGEGLKDAIVKKMKDNGINIINIIPYDPQINDWSPIIQTLSDNIKDKGEDTGVVFVGYEEGATLLSQINDNSPILNHIWIGTDGVANSEKIIKEVKDKAVKVKLYSTMFKSESEAAKELEKIFKEKNYGNIDQYALNAYDAFWVVSLAYVDMLNKTGKYDADVLSNMIKEVTKKYSEGVYGVEPVSGYIELNEWNDRASGDYGIFMVTEKGWKLAGIWHSKDGKIEWL</sequence>
<protein>
    <submittedName>
        <fullName evidence="6">Extracellular ligand-binding receptor</fullName>
    </submittedName>
</protein>
<evidence type="ECO:0000256" key="4">
    <source>
        <dbReference type="ARBA" id="ARBA00023136"/>
    </source>
</evidence>
<dbReference type="STRING" id="1069083.GCA_000371805_00692"/>
<dbReference type="PANTHER" id="PTHR30483">
    <property type="entry name" value="LEUCINE-SPECIFIC-BINDING PROTEIN"/>
    <property type="match status" value="1"/>
</dbReference>
<evidence type="ECO:0000256" key="2">
    <source>
        <dbReference type="ARBA" id="ARBA00022692"/>
    </source>
</evidence>
<organism evidence="6 7">
    <name type="scientific">Methanocaldococcus villosus KIN24-T80</name>
    <dbReference type="NCBI Taxonomy" id="1069083"/>
    <lineage>
        <taxon>Archaea</taxon>
        <taxon>Methanobacteriati</taxon>
        <taxon>Methanobacteriota</taxon>
        <taxon>Methanomada group</taxon>
        <taxon>Methanococci</taxon>
        <taxon>Methanococcales</taxon>
        <taxon>Methanocaldococcaceae</taxon>
        <taxon>Methanocaldococcus</taxon>
    </lineage>
</organism>
<feature type="domain" description="Receptor ligand binding region" evidence="5">
    <location>
        <begin position="45"/>
        <end position="386"/>
    </location>
</feature>
<evidence type="ECO:0000313" key="6">
    <source>
        <dbReference type="EMBL" id="ENN96784.1"/>
    </source>
</evidence>
<keyword evidence="4" id="KW-0472">Membrane</keyword>
<dbReference type="GO" id="GO:0016020">
    <property type="term" value="C:membrane"/>
    <property type="evidence" value="ECO:0007669"/>
    <property type="project" value="UniProtKB-SubCell"/>
</dbReference>
<dbReference type="AlphaFoldDB" id="N6UWR4"/>
<comment type="caution">
    <text evidence="6">The sequence shown here is derived from an EMBL/GenBank/DDBJ whole genome shotgun (WGS) entry which is preliminary data.</text>
</comment>
<keyword evidence="6" id="KW-0675">Receptor</keyword>
<dbReference type="Gene3D" id="3.40.50.2300">
    <property type="match status" value="2"/>
</dbReference>
<evidence type="ECO:0000259" key="5">
    <source>
        <dbReference type="Pfam" id="PF01094"/>
    </source>
</evidence>
<dbReference type="PANTHER" id="PTHR30483:SF40">
    <property type="entry name" value="HISTIDINE KINASE"/>
    <property type="match status" value="1"/>
</dbReference>
<reference evidence="6 7" key="1">
    <citation type="journal article" date="2013" name="Genome Announc.">
        <title>Draft Genome Sequence of a Highly Flagellated, Fast-Swimming Archaeon, Methanocaldococcus villosus Strain KIN24-T80 (DSM 22612).</title>
        <authorList>
            <person name="Thennarasu S."/>
            <person name="Polireddy D."/>
            <person name="Antony A."/>
            <person name="Yada M.R."/>
            <person name="Algarawi S."/>
            <person name="Sivakumar N."/>
        </authorList>
    </citation>
    <scope>NUCLEOTIDE SEQUENCE [LARGE SCALE GENOMIC DNA]</scope>
    <source>
        <strain evidence="6 7">KIN24-T80</strain>
    </source>
</reference>
<dbReference type="Pfam" id="PF01094">
    <property type="entry name" value="ANF_receptor"/>
    <property type="match status" value="1"/>
</dbReference>
<dbReference type="SUPFAM" id="SSF53822">
    <property type="entry name" value="Periplasmic binding protein-like I"/>
    <property type="match status" value="1"/>
</dbReference>
<evidence type="ECO:0000313" key="7">
    <source>
        <dbReference type="Proteomes" id="UP000053695"/>
    </source>
</evidence>
<dbReference type="InterPro" id="IPR028082">
    <property type="entry name" value="Peripla_BP_I"/>
</dbReference>
<evidence type="ECO:0000256" key="3">
    <source>
        <dbReference type="ARBA" id="ARBA00022989"/>
    </source>
</evidence>
<dbReference type="CDD" id="cd06346">
    <property type="entry name" value="PBP1_ABC_ligand_binding-like"/>
    <property type="match status" value="1"/>
</dbReference>
<dbReference type="InterPro" id="IPR001828">
    <property type="entry name" value="ANF_lig-bd_rcpt"/>
</dbReference>
<dbReference type="InterPro" id="IPR051010">
    <property type="entry name" value="BCAA_transport"/>
</dbReference>
<comment type="subcellular location">
    <subcellularLocation>
        <location evidence="1">Membrane</location>
    </subcellularLocation>
</comment>
<dbReference type="Proteomes" id="UP000053695">
    <property type="component" value="Unassembled WGS sequence"/>
</dbReference>
<evidence type="ECO:0000256" key="1">
    <source>
        <dbReference type="ARBA" id="ARBA00004370"/>
    </source>
</evidence>
<keyword evidence="7" id="KW-1185">Reference proteome</keyword>
<gene>
    <name evidence="6" type="ORF">J422_00441</name>
</gene>
<dbReference type="PATRIC" id="fig|1069083.5.peg.85"/>
<dbReference type="EMBL" id="APMM01000002">
    <property type="protein sequence ID" value="ENN96784.1"/>
    <property type="molecule type" value="Genomic_DNA"/>
</dbReference>
<keyword evidence="2" id="KW-0812">Transmembrane</keyword>
<name>N6UWR4_9EURY</name>
<keyword evidence="3" id="KW-1133">Transmembrane helix</keyword>
<proteinExistence type="predicted"/>
<dbReference type="OrthoDB" id="21336at2157"/>
<accession>N6UWR4</accession>